<dbReference type="AlphaFoldDB" id="A0A1I4KD32"/>
<proteinExistence type="predicted"/>
<name>A0A1I4KD32_9PROT</name>
<keyword evidence="2" id="KW-1185">Reference proteome</keyword>
<accession>A0A1I4KD32</accession>
<evidence type="ECO:0000313" key="2">
    <source>
        <dbReference type="Proteomes" id="UP000183287"/>
    </source>
</evidence>
<sequence>MRLMYQSDLPDKEWALVSHYLVRKEPRGKKPIHSKCAIAHPVRYISKTGET</sequence>
<dbReference type="Proteomes" id="UP000183287">
    <property type="component" value="Unassembled WGS sequence"/>
</dbReference>
<dbReference type="EMBL" id="FOUB01000004">
    <property type="protein sequence ID" value="SFL76684.1"/>
    <property type="molecule type" value="Genomic_DNA"/>
</dbReference>
<gene>
    <name evidence="1" type="ORF">SAMN05421863_10047</name>
</gene>
<protein>
    <submittedName>
        <fullName evidence="1">Uncharacterized protein</fullName>
    </submittedName>
</protein>
<evidence type="ECO:0000313" key="1">
    <source>
        <dbReference type="EMBL" id="SFL76684.1"/>
    </source>
</evidence>
<organism evidence="1 2">
    <name type="scientific">Nitrosomonas communis</name>
    <dbReference type="NCBI Taxonomy" id="44574"/>
    <lineage>
        <taxon>Bacteria</taxon>
        <taxon>Pseudomonadati</taxon>
        <taxon>Pseudomonadota</taxon>
        <taxon>Betaproteobacteria</taxon>
        <taxon>Nitrosomonadales</taxon>
        <taxon>Nitrosomonadaceae</taxon>
        <taxon>Nitrosomonas</taxon>
    </lineage>
</organism>
<reference evidence="2" key="1">
    <citation type="submission" date="2016-10" db="EMBL/GenBank/DDBJ databases">
        <authorList>
            <person name="Varghese N."/>
            <person name="Submissions S."/>
        </authorList>
    </citation>
    <scope>NUCLEOTIDE SEQUENCE [LARGE SCALE GENOMIC DNA]</scope>
    <source>
        <strain evidence="2">Nm44</strain>
    </source>
</reference>